<dbReference type="Pfam" id="PF00919">
    <property type="entry name" value="UPF0004"/>
    <property type="match status" value="1"/>
</dbReference>
<dbReference type="InterPro" id="IPR058240">
    <property type="entry name" value="rSAM_sf"/>
</dbReference>
<dbReference type="InterPro" id="IPR005839">
    <property type="entry name" value="Methylthiotransferase"/>
</dbReference>
<dbReference type="InterPro" id="IPR007197">
    <property type="entry name" value="rSAM"/>
</dbReference>
<dbReference type="Proteomes" id="UP000611762">
    <property type="component" value="Unassembled WGS sequence"/>
</dbReference>
<dbReference type="FunFam" id="3.80.30.20:FF:000001">
    <property type="entry name" value="tRNA-2-methylthio-N(6)-dimethylallyladenosine synthase 2"/>
    <property type="match status" value="1"/>
</dbReference>
<dbReference type="InterPro" id="IPR020612">
    <property type="entry name" value="Methylthiotransferase_CS"/>
</dbReference>
<evidence type="ECO:0000256" key="2">
    <source>
        <dbReference type="ARBA" id="ARBA00022485"/>
    </source>
</evidence>
<dbReference type="EC" id="2.8.4.4" evidence="10"/>
<comment type="catalytic activity">
    <reaction evidence="10">
        <text>L-aspartate(89)-[ribosomal protein uS12]-hydrogen + (sulfur carrier)-SH + AH2 + 2 S-adenosyl-L-methionine = 3-methylsulfanyl-L-aspartate(89)-[ribosomal protein uS12]-hydrogen + (sulfur carrier)-H + 5'-deoxyadenosine + L-methionine + A + S-adenosyl-L-homocysteine + 2 H(+)</text>
        <dbReference type="Rhea" id="RHEA:37087"/>
        <dbReference type="Rhea" id="RHEA-COMP:10460"/>
        <dbReference type="Rhea" id="RHEA-COMP:10461"/>
        <dbReference type="Rhea" id="RHEA-COMP:14737"/>
        <dbReference type="Rhea" id="RHEA-COMP:14739"/>
        <dbReference type="ChEBI" id="CHEBI:13193"/>
        <dbReference type="ChEBI" id="CHEBI:15378"/>
        <dbReference type="ChEBI" id="CHEBI:17319"/>
        <dbReference type="ChEBI" id="CHEBI:17499"/>
        <dbReference type="ChEBI" id="CHEBI:29917"/>
        <dbReference type="ChEBI" id="CHEBI:29961"/>
        <dbReference type="ChEBI" id="CHEBI:57844"/>
        <dbReference type="ChEBI" id="CHEBI:57856"/>
        <dbReference type="ChEBI" id="CHEBI:59789"/>
        <dbReference type="ChEBI" id="CHEBI:64428"/>
        <dbReference type="ChEBI" id="CHEBI:73599"/>
        <dbReference type="EC" id="2.8.4.4"/>
    </reaction>
</comment>
<comment type="catalytic activity">
    <reaction evidence="9">
        <text>N(6)-dimethylallyladenosine(37) in tRNA + (sulfur carrier)-SH + AH2 + 2 S-adenosyl-L-methionine = 2-methylsulfanyl-N(6)-dimethylallyladenosine(37) in tRNA + (sulfur carrier)-H + 5'-deoxyadenosine + L-methionine + A + S-adenosyl-L-homocysteine + 2 H(+)</text>
        <dbReference type="Rhea" id="RHEA:37067"/>
        <dbReference type="Rhea" id="RHEA-COMP:10375"/>
        <dbReference type="Rhea" id="RHEA-COMP:10376"/>
        <dbReference type="Rhea" id="RHEA-COMP:14737"/>
        <dbReference type="Rhea" id="RHEA-COMP:14739"/>
        <dbReference type="ChEBI" id="CHEBI:13193"/>
        <dbReference type="ChEBI" id="CHEBI:15378"/>
        <dbReference type="ChEBI" id="CHEBI:17319"/>
        <dbReference type="ChEBI" id="CHEBI:17499"/>
        <dbReference type="ChEBI" id="CHEBI:29917"/>
        <dbReference type="ChEBI" id="CHEBI:57844"/>
        <dbReference type="ChEBI" id="CHEBI:57856"/>
        <dbReference type="ChEBI" id="CHEBI:59789"/>
        <dbReference type="ChEBI" id="CHEBI:64428"/>
        <dbReference type="ChEBI" id="CHEBI:74415"/>
        <dbReference type="ChEBI" id="CHEBI:74417"/>
        <dbReference type="EC" id="2.8.4.3"/>
    </reaction>
</comment>
<evidence type="ECO:0000259" key="11">
    <source>
        <dbReference type="PROSITE" id="PS50926"/>
    </source>
</evidence>
<keyword evidence="8 10" id="KW-0411">Iron-sulfur</keyword>
<dbReference type="SFLD" id="SFLDG01082">
    <property type="entry name" value="B12-binding_domain_containing"/>
    <property type="match status" value="1"/>
</dbReference>
<evidence type="ECO:0000256" key="10">
    <source>
        <dbReference type="HAMAP-Rule" id="MF_01865"/>
    </source>
</evidence>
<keyword evidence="15" id="KW-1185">Reference proteome</keyword>
<evidence type="ECO:0000256" key="5">
    <source>
        <dbReference type="ARBA" id="ARBA00022691"/>
    </source>
</evidence>
<feature type="domain" description="TRAM" evidence="11">
    <location>
        <begin position="373"/>
        <end position="441"/>
    </location>
</feature>
<dbReference type="SUPFAM" id="SSF102114">
    <property type="entry name" value="Radical SAM enzymes"/>
    <property type="match status" value="1"/>
</dbReference>
<evidence type="ECO:0000256" key="7">
    <source>
        <dbReference type="ARBA" id="ARBA00023004"/>
    </source>
</evidence>
<feature type="binding site" evidence="10">
    <location>
        <position position="161"/>
    </location>
    <ligand>
        <name>[4Fe-4S] cluster</name>
        <dbReference type="ChEBI" id="CHEBI:49883"/>
        <label>2</label>
        <note>4Fe-4S-S-AdoMet</note>
    </ligand>
</feature>
<dbReference type="PANTHER" id="PTHR43837">
    <property type="entry name" value="RIBOSOMAL PROTEIN S12 METHYLTHIOTRANSFERASE RIMO"/>
    <property type="match status" value="1"/>
</dbReference>
<dbReference type="Gene3D" id="2.40.50.140">
    <property type="entry name" value="Nucleic acid-binding proteins"/>
    <property type="match status" value="1"/>
</dbReference>
<dbReference type="InterPro" id="IPR013848">
    <property type="entry name" value="Methylthiotransferase_N"/>
</dbReference>
<comment type="similarity">
    <text evidence="10">Belongs to the methylthiotransferase family. RimO subfamily.</text>
</comment>
<dbReference type="SFLD" id="SFLDG01061">
    <property type="entry name" value="methylthiotransferase"/>
    <property type="match status" value="1"/>
</dbReference>
<evidence type="ECO:0000313" key="14">
    <source>
        <dbReference type="EMBL" id="MBC8540941.1"/>
    </source>
</evidence>
<protein>
    <recommendedName>
        <fullName evidence="10">Ribosomal protein uS12 methylthiotransferase RimO</fullName>
        <shortName evidence="10">uS12 MTTase</shortName>
        <shortName evidence="10">uS12 methylthiotransferase</shortName>
        <ecNumber evidence="10">2.8.4.4</ecNumber>
    </recommendedName>
    <alternativeName>
        <fullName evidence="10">Ribosomal protein uS12 (aspartate-C(3))-methylthiotransferase</fullName>
    </alternativeName>
    <alternativeName>
        <fullName evidence="10">Ribosome maturation factor RimO</fullName>
    </alternativeName>
</protein>
<feature type="binding site" evidence="10">
    <location>
        <position position="154"/>
    </location>
    <ligand>
        <name>[4Fe-4S] cluster</name>
        <dbReference type="ChEBI" id="CHEBI:49883"/>
        <label>2</label>
        <note>4Fe-4S-S-AdoMet</note>
    </ligand>
</feature>
<evidence type="ECO:0000256" key="6">
    <source>
        <dbReference type="ARBA" id="ARBA00022723"/>
    </source>
</evidence>
<comment type="function">
    <text evidence="10">Catalyzes the methylthiolation of an aspartic acid residue of ribosomal protein uS12.</text>
</comment>
<keyword evidence="14" id="KW-0689">Ribosomal protein</keyword>
<dbReference type="RefSeq" id="WP_249312724.1">
    <property type="nucleotide sequence ID" value="NZ_JACRSU010000003.1"/>
</dbReference>
<feature type="domain" description="MTTase N-terminal" evidence="12">
    <location>
        <begin position="2"/>
        <end position="117"/>
    </location>
</feature>
<dbReference type="InterPro" id="IPR006638">
    <property type="entry name" value="Elp3/MiaA/NifB-like_rSAM"/>
</dbReference>
<feature type="binding site" evidence="10">
    <location>
        <position position="47"/>
    </location>
    <ligand>
        <name>[4Fe-4S] cluster</name>
        <dbReference type="ChEBI" id="CHEBI:49883"/>
        <label>1</label>
    </ligand>
</feature>
<feature type="binding site" evidence="10">
    <location>
        <position position="80"/>
    </location>
    <ligand>
        <name>[4Fe-4S] cluster</name>
        <dbReference type="ChEBI" id="CHEBI:49883"/>
        <label>1</label>
    </ligand>
</feature>
<dbReference type="CDD" id="cd01335">
    <property type="entry name" value="Radical_SAM"/>
    <property type="match status" value="1"/>
</dbReference>
<dbReference type="InterPro" id="IPR038135">
    <property type="entry name" value="Methylthiotransferase_N_sf"/>
</dbReference>
<dbReference type="SFLD" id="SFLDF00274">
    <property type="entry name" value="ribosomal_protein_S12_methylth"/>
    <property type="match status" value="1"/>
</dbReference>
<dbReference type="InterPro" id="IPR005840">
    <property type="entry name" value="Ribosomal_uS12_MeSTrfase_RimO"/>
</dbReference>
<dbReference type="GO" id="GO:0046872">
    <property type="term" value="F:metal ion binding"/>
    <property type="evidence" value="ECO:0007669"/>
    <property type="project" value="UniProtKB-KW"/>
</dbReference>
<evidence type="ECO:0000256" key="4">
    <source>
        <dbReference type="ARBA" id="ARBA00022679"/>
    </source>
</evidence>
<comment type="cofactor">
    <cofactor evidence="10">
        <name>[4Fe-4S] cluster</name>
        <dbReference type="ChEBI" id="CHEBI:49883"/>
    </cofactor>
    <text evidence="10">Binds 2 [4Fe-4S] clusters. One cluster is coordinated with 3 cysteines and an exchangeable S-adenosyl-L-methionine.</text>
</comment>
<dbReference type="SMART" id="SM00729">
    <property type="entry name" value="Elp3"/>
    <property type="match status" value="1"/>
</dbReference>
<dbReference type="Pfam" id="PF04055">
    <property type="entry name" value="Radical_SAM"/>
    <property type="match status" value="1"/>
</dbReference>
<keyword evidence="2 10" id="KW-0004">4Fe-4S</keyword>
<dbReference type="AlphaFoldDB" id="A0A926DN74"/>
<dbReference type="InterPro" id="IPR002792">
    <property type="entry name" value="TRAM_dom"/>
</dbReference>
<evidence type="ECO:0000256" key="3">
    <source>
        <dbReference type="ARBA" id="ARBA00022490"/>
    </source>
</evidence>
<dbReference type="NCBIfam" id="TIGR01125">
    <property type="entry name" value="30S ribosomal protein S12 methylthiotransferase RimO"/>
    <property type="match status" value="1"/>
</dbReference>
<keyword evidence="5 10" id="KW-0949">S-adenosyl-L-methionine</keyword>
<name>A0A926DN74_9FIRM</name>
<dbReference type="GO" id="GO:0035599">
    <property type="term" value="F:aspartic acid methylthiotransferase activity"/>
    <property type="evidence" value="ECO:0007669"/>
    <property type="project" value="TreeGrafter"/>
</dbReference>
<dbReference type="InterPro" id="IPR012340">
    <property type="entry name" value="NA-bd_OB-fold"/>
</dbReference>
<comment type="subcellular location">
    <subcellularLocation>
        <location evidence="10">Cytoplasm</location>
    </subcellularLocation>
</comment>
<evidence type="ECO:0000313" key="15">
    <source>
        <dbReference type="Proteomes" id="UP000611762"/>
    </source>
</evidence>
<dbReference type="GO" id="GO:0005829">
    <property type="term" value="C:cytosol"/>
    <property type="evidence" value="ECO:0007669"/>
    <property type="project" value="TreeGrafter"/>
</dbReference>
<dbReference type="EMBL" id="JACRSU010000003">
    <property type="protein sequence ID" value="MBC8540941.1"/>
    <property type="molecule type" value="Genomic_DNA"/>
</dbReference>
<dbReference type="GO" id="GO:0035597">
    <property type="term" value="F:tRNA-2-methylthio-N(6)-dimethylallyladenosine(37) synthase activity"/>
    <property type="evidence" value="ECO:0007669"/>
    <property type="project" value="UniProtKB-EC"/>
</dbReference>
<dbReference type="HAMAP" id="MF_01865">
    <property type="entry name" value="MTTase_RimO"/>
    <property type="match status" value="1"/>
</dbReference>
<evidence type="ECO:0000256" key="8">
    <source>
        <dbReference type="ARBA" id="ARBA00023014"/>
    </source>
</evidence>
<dbReference type="Gene3D" id="3.40.50.12160">
    <property type="entry name" value="Methylthiotransferase, N-terminal domain"/>
    <property type="match status" value="1"/>
</dbReference>
<dbReference type="Gene3D" id="3.80.30.20">
    <property type="entry name" value="tm_1862 like domain"/>
    <property type="match status" value="1"/>
</dbReference>
<keyword evidence="14" id="KW-0687">Ribonucleoprotein</keyword>
<dbReference type="GO" id="GO:0005840">
    <property type="term" value="C:ribosome"/>
    <property type="evidence" value="ECO:0007669"/>
    <property type="project" value="UniProtKB-KW"/>
</dbReference>
<evidence type="ECO:0000259" key="13">
    <source>
        <dbReference type="PROSITE" id="PS51918"/>
    </source>
</evidence>
<accession>A0A926DN74</accession>
<dbReference type="PANTHER" id="PTHR43837:SF1">
    <property type="entry name" value="RIBOSOMAL PROTEIN US12 METHYLTHIOTRANSFERASE RIMO"/>
    <property type="match status" value="1"/>
</dbReference>
<dbReference type="SFLD" id="SFLDS00029">
    <property type="entry name" value="Radical_SAM"/>
    <property type="match status" value="1"/>
</dbReference>
<feature type="binding site" evidence="10">
    <location>
        <position position="11"/>
    </location>
    <ligand>
        <name>[4Fe-4S] cluster</name>
        <dbReference type="ChEBI" id="CHEBI:49883"/>
        <label>1</label>
    </ligand>
</feature>
<feature type="binding site" evidence="10">
    <location>
        <position position="158"/>
    </location>
    <ligand>
        <name>[4Fe-4S] cluster</name>
        <dbReference type="ChEBI" id="CHEBI:49883"/>
        <label>2</label>
        <note>4Fe-4S-S-AdoMet</note>
    </ligand>
</feature>
<proteinExistence type="inferred from homology"/>
<dbReference type="Pfam" id="PF18693">
    <property type="entry name" value="TRAM_2"/>
    <property type="match status" value="1"/>
</dbReference>
<gene>
    <name evidence="10 14" type="primary">rimO</name>
    <name evidence="14" type="ORF">H8698_08130</name>
</gene>
<keyword evidence="6 10" id="KW-0479">Metal-binding</keyword>
<sequence>MTNIGIVSLGCPKNRVDTENMLGILGNEGFGIVANPEEADIIIVNTCGFIDAAKEESIATVLEMAEFKKKKCKLLIMAGCLAERYSGDILAELPEVDAVVGTGDYHKIAEVIKKAQSGEKPVLSGHIDDEIPEGLPRILSTGSASAYLKIADGCDNKCTYCVIPKLRGKYRSRPMEDILSEAEALAKEGVRELIVIAQDTTRYGYDLYGEEKLSALLTRLCQIEAVHWVRVHYMYPESITDSMIEVFAANEKLVNYMDIPIQHINDRILKLMGRKTTKEQITNLIEKLRSRIPDLTLRTSLIAGFPSETEEEFSELLEFIKSTKFERLGVFAYSQEENTAAARLPEQLEESVKIARQERAMEAQNEISAAHQRSKIGKTVEVLTEGYDEENLMYFGRCAADSIEVDTTTFFAAEDEVLIGSFVKVKILDADSYDCTGVQVE</sequence>
<comment type="caution">
    <text evidence="14">The sequence shown here is derived from an EMBL/GenBank/DDBJ whole genome shotgun (WGS) entry which is preliminary data.</text>
</comment>
<dbReference type="FunFam" id="3.40.50.12160:FF:000003">
    <property type="entry name" value="CDK5 regulatory subunit-associated protein 1"/>
    <property type="match status" value="1"/>
</dbReference>
<keyword evidence="7 10" id="KW-0408">Iron</keyword>
<dbReference type="PROSITE" id="PS51918">
    <property type="entry name" value="RADICAL_SAM"/>
    <property type="match status" value="1"/>
</dbReference>
<keyword evidence="3 10" id="KW-0963">Cytoplasm</keyword>
<keyword evidence="4 10" id="KW-0808">Transferase</keyword>
<comment type="function">
    <text evidence="1">Catalyzes the methylthiolation of N6-(dimethylallyl)adenosine (i(6)A), leading to the formation of 2-methylthio-N6-(dimethylallyl)adenosine (ms(2)i(6)A) at position 37 in tRNAs that read codons beginning with uridine.</text>
</comment>
<evidence type="ECO:0000256" key="1">
    <source>
        <dbReference type="ARBA" id="ARBA00003234"/>
    </source>
</evidence>
<dbReference type="NCBIfam" id="TIGR00089">
    <property type="entry name" value="MiaB/RimO family radical SAM methylthiotransferase"/>
    <property type="match status" value="1"/>
</dbReference>
<dbReference type="PROSITE" id="PS51449">
    <property type="entry name" value="MTTASE_N"/>
    <property type="match status" value="1"/>
</dbReference>
<dbReference type="PROSITE" id="PS50926">
    <property type="entry name" value="TRAM"/>
    <property type="match status" value="1"/>
</dbReference>
<organism evidence="14 15">
    <name type="scientific">Congzhengia minquanensis</name>
    <dbReference type="NCBI Taxonomy" id="2763657"/>
    <lineage>
        <taxon>Bacteria</taxon>
        <taxon>Bacillati</taxon>
        <taxon>Bacillota</taxon>
        <taxon>Clostridia</taxon>
        <taxon>Eubacteriales</taxon>
        <taxon>Oscillospiraceae</taxon>
        <taxon>Congzhengia</taxon>
    </lineage>
</organism>
<dbReference type="InterPro" id="IPR023404">
    <property type="entry name" value="rSAM_horseshoe"/>
</dbReference>
<dbReference type="PROSITE" id="PS01278">
    <property type="entry name" value="MTTASE_RADICAL"/>
    <property type="match status" value="1"/>
</dbReference>
<dbReference type="GO" id="GO:0051539">
    <property type="term" value="F:4 iron, 4 sulfur cluster binding"/>
    <property type="evidence" value="ECO:0007669"/>
    <property type="project" value="UniProtKB-UniRule"/>
</dbReference>
<evidence type="ECO:0000259" key="12">
    <source>
        <dbReference type="PROSITE" id="PS51449"/>
    </source>
</evidence>
<feature type="domain" description="Radical SAM core" evidence="13">
    <location>
        <begin position="140"/>
        <end position="370"/>
    </location>
</feature>
<reference evidence="14" key="1">
    <citation type="submission" date="2020-08" db="EMBL/GenBank/DDBJ databases">
        <title>Genome public.</title>
        <authorList>
            <person name="Liu C."/>
            <person name="Sun Q."/>
        </authorList>
    </citation>
    <scope>NUCLEOTIDE SEQUENCE</scope>
    <source>
        <strain evidence="14">H8</strain>
    </source>
</reference>
<evidence type="ECO:0000256" key="9">
    <source>
        <dbReference type="ARBA" id="ARBA00051425"/>
    </source>
</evidence>
<dbReference type="GO" id="GO:0103039">
    <property type="term" value="F:protein methylthiotransferase activity"/>
    <property type="evidence" value="ECO:0007669"/>
    <property type="project" value="UniProtKB-EC"/>
</dbReference>